<keyword evidence="2" id="KW-1185">Reference proteome</keyword>
<proteinExistence type="predicted"/>
<dbReference type="EMBL" id="BAABJH010000001">
    <property type="protein sequence ID" value="GAA4887723.1"/>
    <property type="molecule type" value="Genomic_DNA"/>
</dbReference>
<organism evidence="1 2">
    <name type="scientific">Flaviramulus aquimarinus</name>
    <dbReference type="NCBI Taxonomy" id="1170456"/>
    <lineage>
        <taxon>Bacteria</taxon>
        <taxon>Pseudomonadati</taxon>
        <taxon>Bacteroidota</taxon>
        <taxon>Flavobacteriia</taxon>
        <taxon>Flavobacteriales</taxon>
        <taxon>Flavobacteriaceae</taxon>
        <taxon>Flaviramulus</taxon>
    </lineage>
</organism>
<accession>A0ABP9EX20</accession>
<gene>
    <name evidence="1" type="ORF">GCM10023311_09410</name>
</gene>
<dbReference type="Proteomes" id="UP001500433">
    <property type="component" value="Unassembled WGS sequence"/>
</dbReference>
<comment type="caution">
    <text evidence="1">The sequence shown here is derived from an EMBL/GenBank/DDBJ whole genome shotgun (WGS) entry which is preliminary data.</text>
</comment>
<name>A0ABP9EX20_9FLAO</name>
<sequence length="148" mass="16704">MASCASKKPTVNKDIILSENPKLLFLNYTITKIASGTKNINFHSKTIAEGKLKNSNNKYTKTPSVGDLKCTQLSNRLSELSTIYIKNPLNKVIEILNDSLSFEKRKIEQNRANLSLKLQLHPDTKFIEISEIVDSLNTVKQLIKTKLE</sequence>
<evidence type="ECO:0008006" key="3">
    <source>
        <dbReference type="Google" id="ProtNLM"/>
    </source>
</evidence>
<evidence type="ECO:0000313" key="1">
    <source>
        <dbReference type="EMBL" id="GAA4887723.1"/>
    </source>
</evidence>
<reference evidence="2" key="1">
    <citation type="journal article" date="2019" name="Int. J. Syst. Evol. Microbiol.">
        <title>The Global Catalogue of Microorganisms (GCM) 10K type strain sequencing project: providing services to taxonomists for standard genome sequencing and annotation.</title>
        <authorList>
            <consortium name="The Broad Institute Genomics Platform"/>
            <consortium name="The Broad Institute Genome Sequencing Center for Infectious Disease"/>
            <person name="Wu L."/>
            <person name="Ma J."/>
        </authorList>
    </citation>
    <scope>NUCLEOTIDE SEQUENCE [LARGE SCALE GENOMIC DNA]</scope>
    <source>
        <strain evidence="2">JCM 18274</strain>
    </source>
</reference>
<protein>
    <recommendedName>
        <fullName evidence="3">DUF4349 domain-containing protein</fullName>
    </recommendedName>
</protein>
<evidence type="ECO:0000313" key="2">
    <source>
        <dbReference type="Proteomes" id="UP001500433"/>
    </source>
</evidence>